<evidence type="ECO:0000256" key="1">
    <source>
        <dbReference type="ARBA" id="ARBA00022448"/>
    </source>
</evidence>
<name>A0ABQ5RL81_9CHLO</name>
<reference evidence="6 7" key="1">
    <citation type="journal article" date="2023" name="IScience">
        <title>Expanded male sex-determining region conserved during the evolution of homothallism in the green alga Volvox.</title>
        <authorList>
            <person name="Yamamoto K."/>
            <person name="Matsuzaki R."/>
            <person name="Mahakham W."/>
            <person name="Heman W."/>
            <person name="Sekimoto H."/>
            <person name="Kawachi M."/>
            <person name="Minakuchi Y."/>
            <person name="Toyoda A."/>
            <person name="Nozaki H."/>
        </authorList>
    </citation>
    <scope>NUCLEOTIDE SEQUENCE [LARGE SCALE GENOMIC DNA]</scope>
    <source>
        <strain evidence="6 7">NIES-4468</strain>
    </source>
</reference>
<evidence type="ECO:0000256" key="5">
    <source>
        <dbReference type="SAM" id="MobiDB-lite"/>
    </source>
</evidence>
<dbReference type="Pfam" id="PF01152">
    <property type="entry name" value="Bac_globin"/>
    <property type="match status" value="1"/>
</dbReference>
<dbReference type="Proteomes" id="UP001165090">
    <property type="component" value="Unassembled WGS sequence"/>
</dbReference>
<sequence length="487" mass="52334">MGTSWSQSESWQALVTKEEVRDAVKGFEAWQKAREDLKSSMSVQRSAPSTGPLLERLGGPDAVRRMVEAFCRKLYGDNKLMVFLEHTDMTSLRAKQCNFLTWLFNPRDQPNTSRHVRTAHLRMIKQRGFARDHFELGLTYFEEAVREQGLSEALVKEVMAKIRPYKEITFTPLARDAEDEKRWALAERLDRPLSAMSSVTPSELRLKPAPHSSRPVTPPSSLPALRQSDKIQLLSPAQQHQRQQPSVFLSQQQLQQPVQPSHHLLLQPTDAVGGETARSSQPPSPSTNTVIHASTAATSPSSTASFPVPSVTSDSAAAVFATAKQLHGFSPEYESSLSVQSVNYSGTLIRSGAAHNTGAGLRGNGSEGVGDVGYSTTVGIASPLCPFTGARLSRPATSASELPTGVTEAARSVLPLVPPPPLRLVSSGPATPPGDRIGAPSSGPLSCPSFLPPLPPPPPLASARSSMPSSGNATPQRRSNMGYSNGS</sequence>
<keyword evidence="7" id="KW-1185">Reference proteome</keyword>
<evidence type="ECO:0000256" key="4">
    <source>
        <dbReference type="ARBA" id="ARBA00023004"/>
    </source>
</evidence>
<evidence type="ECO:0000313" key="6">
    <source>
        <dbReference type="EMBL" id="GLI58420.1"/>
    </source>
</evidence>
<dbReference type="InterPro" id="IPR012292">
    <property type="entry name" value="Globin/Proto"/>
</dbReference>
<protein>
    <submittedName>
        <fullName evidence="6">Uncharacterized protein</fullName>
    </submittedName>
</protein>
<keyword evidence="4" id="KW-0408">Iron</keyword>
<comment type="caution">
    <text evidence="6">The sequence shown here is derived from an EMBL/GenBank/DDBJ whole genome shotgun (WGS) entry which is preliminary data.</text>
</comment>
<keyword evidence="2" id="KW-0349">Heme</keyword>
<feature type="compositionally biased region" description="Pro residues" evidence="5">
    <location>
        <begin position="450"/>
        <end position="460"/>
    </location>
</feature>
<evidence type="ECO:0000313" key="7">
    <source>
        <dbReference type="Proteomes" id="UP001165090"/>
    </source>
</evidence>
<dbReference type="CDD" id="cd00454">
    <property type="entry name" value="TrHb1_N"/>
    <property type="match status" value="1"/>
</dbReference>
<organism evidence="6 7">
    <name type="scientific">Volvox africanus</name>
    <dbReference type="NCBI Taxonomy" id="51714"/>
    <lineage>
        <taxon>Eukaryota</taxon>
        <taxon>Viridiplantae</taxon>
        <taxon>Chlorophyta</taxon>
        <taxon>core chlorophytes</taxon>
        <taxon>Chlorophyceae</taxon>
        <taxon>CS clade</taxon>
        <taxon>Chlamydomonadales</taxon>
        <taxon>Volvocaceae</taxon>
        <taxon>Volvox</taxon>
    </lineage>
</organism>
<feature type="compositionally biased region" description="Low complexity" evidence="5">
    <location>
        <begin position="440"/>
        <end position="449"/>
    </location>
</feature>
<dbReference type="Gene3D" id="1.10.490.10">
    <property type="entry name" value="Globins"/>
    <property type="match status" value="1"/>
</dbReference>
<feature type="compositionally biased region" description="Polar residues" evidence="5">
    <location>
        <begin position="471"/>
        <end position="487"/>
    </location>
</feature>
<feature type="region of interest" description="Disordered" evidence="5">
    <location>
        <begin position="416"/>
        <end position="487"/>
    </location>
</feature>
<evidence type="ECO:0000256" key="3">
    <source>
        <dbReference type="ARBA" id="ARBA00022723"/>
    </source>
</evidence>
<gene>
    <name evidence="6" type="ORF">VaNZ11_000123</name>
</gene>
<feature type="region of interest" description="Disordered" evidence="5">
    <location>
        <begin position="196"/>
        <end position="260"/>
    </location>
</feature>
<dbReference type="InterPro" id="IPR009050">
    <property type="entry name" value="Globin-like_sf"/>
</dbReference>
<evidence type="ECO:0000256" key="2">
    <source>
        <dbReference type="ARBA" id="ARBA00022617"/>
    </source>
</evidence>
<keyword evidence="3" id="KW-0479">Metal-binding</keyword>
<dbReference type="InterPro" id="IPR001486">
    <property type="entry name" value="Hemoglobin_trunc"/>
</dbReference>
<proteinExistence type="predicted"/>
<dbReference type="SUPFAM" id="SSF46458">
    <property type="entry name" value="Globin-like"/>
    <property type="match status" value="1"/>
</dbReference>
<feature type="compositionally biased region" description="Low complexity" evidence="5">
    <location>
        <begin position="243"/>
        <end position="260"/>
    </location>
</feature>
<keyword evidence="1" id="KW-0813">Transport</keyword>
<dbReference type="EMBL" id="BSDZ01000003">
    <property type="protein sequence ID" value="GLI58420.1"/>
    <property type="molecule type" value="Genomic_DNA"/>
</dbReference>
<accession>A0ABQ5RL81</accession>
<feature type="compositionally biased region" description="Low complexity" evidence="5">
    <location>
        <begin position="461"/>
        <end position="470"/>
    </location>
</feature>